<dbReference type="Proteomes" id="UP000005104">
    <property type="component" value="Chromosome"/>
</dbReference>
<dbReference type="RefSeq" id="WP_007785952.1">
    <property type="nucleotide sequence ID" value="NZ_CM001441.1"/>
</dbReference>
<accession>H5XXF7</accession>
<sequence>MNITIANSSPEPIYQQIVTQIKNLILKGDLTEAEGLPSIRILAKELQISVITTKRAYEELEREGYIETVGGKGSFVSAQNKELLYEKRLRVVEEKVMDAIVAARTVGIEREELLEMFKLLFDERNGQEEE</sequence>
<dbReference type="GO" id="GO:0003677">
    <property type="term" value="F:DNA binding"/>
    <property type="evidence" value="ECO:0007669"/>
    <property type="project" value="UniProtKB-KW"/>
</dbReference>
<organism evidence="5 6">
    <name type="scientific">Desulfosporosinus youngiae DSM 17734</name>
    <dbReference type="NCBI Taxonomy" id="768710"/>
    <lineage>
        <taxon>Bacteria</taxon>
        <taxon>Bacillati</taxon>
        <taxon>Bacillota</taxon>
        <taxon>Clostridia</taxon>
        <taxon>Eubacteriales</taxon>
        <taxon>Desulfitobacteriaceae</taxon>
        <taxon>Desulfosporosinus</taxon>
    </lineage>
</organism>
<dbReference type="CDD" id="cd07377">
    <property type="entry name" value="WHTH_GntR"/>
    <property type="match status" value="1"/>
</dbReference>
<protein>
    <submittedName>
        <fullName evidence="5">Putative transcriptional regulator</fullName>
    </submittedName>
</protein>
<dbReference type="InterPro" id="IPR000524">
    <property type="entry name" value="Tscrpt_reg_HTH_GntR"/>
</dbReference>
<keyword evidence="1" id="KW-0805">Transcription regulation</keyword>
<evidence type="ECO:0000256" key="1">
    <source>
        <dbReference type="ARBA" id="ARBA00023015"/>
    </source>
</evidence>
<name>H5XXF7_9FIRM</name>
<keyword evidence="6" id="KW-1185">Reference proteome</keyword>
<dbReference type="PANTHER" id="PTHR38445:SF7">
    <property type="entry name" value="GNTR-FAMILY TRANSCRIPTIONAL REGULATOR"/>
    <property type="match status" value="1"/>
</dbReference>
<dbReference type="InterPro" id="IPR036390">
    <property type="entry name" value="WH_DNA-bd_sf"/>
</dbReference>
<feature type="domain" description="HTH gntR-type" evidence="4">
    <location>
        <begin position="11"/>
        <end position="79"/>
    </location>
</feature>
<evidence type="ECO:0000256" key="2">
    <source>
        <dbReference type="ARBA" id="ARBA00023125"/>
    </source>
</evidence>
<keyword evidence="3" id="KW-0804">Transcription</keyword>
<evidence type="ECO:0000313" key="5">
    <source>
        <dbReference type="EMBL" id="EHQ91163.1"/>
    </source>
</evidence>
<dbReference type="Pfam" id="PF00392">
    <property type="entry name" value="GntR"/>
    <property type="match status" value="1"/>
</dbReference>
<dbReference type="PANTHER" id="PTHR38445">
    <property type="entry name" value="HTH-TYPE TRANSCRIPTIONAL REPRESSOR YTRA"/>
    <property type="match status" value="1"/>
</dbReference>
<proteinExistence type="predicted"/>
<dbReference type="eggNOG" id="COG1725">
    <property type="taxonomic scope" value="Bacteria"/>
</dbReference>
<reference evidence="5 6" key="1">
    <citation type="submission" date="2011-11" db="EMBL/GenBank/DDBJ databases">
        <title>The Noncontiguous Finished genome of Desulfosporosinus youngiae DSM 17734.</title>
        <authorList>
            <consortium name="US DOE Joint Genome Institute (JGI-PGF)"/>
            <person name="Lucas S."/>
            <person name="Han J."/>
            <person name="Lapidus A."/>
            <person name="Cheng J.-F."/>
            <person name="Goodwin L."/>
            <person name="Pitluck S."/>
            <person name="Peters L."/>
            <person name="Ovchinnikova G."/>
            <person name="Lu M."/>
            <person name="Land M.L."/>
            <person name="Hauser L."/>
            <person name="Pester M."/>
            <person name="Spring S."/>
            <person name="Ollivier B."/>
            <person name="Rattei T."/>
            <person name="Klenk H.-P."/>
            <person name="Wagner M."/>
            <person name="Loy A."/>
            <person name="Woyke T.J."/>
        </authorList>
    </citation>
    <scope>NUCLEOTIDE SEQUENCE [LARGE SCALE GENOMIC DNA]</scope>
    <source>
        <strain evidence="5 6">DSM 17734</strain>
    </source>
</reference>
<gene>
    <name evidence="5" type="ORF">DesyoDRAFT_4204</name>
</gene>
<dbReference type="SMART" id="SM00345">
    <property type="entry name" value="HTH_GNTR"/>
    <property type="match status" value="1"/>
</dbReference>
<dbReference type="SUPFAM" id="SSF46785">
    <property type="entry name" value="Winged helix' DNA-binding domain"/>
    <property type="match status" value="1"/>
</dbReference>
<evidence type="ECO:0000313" key="6">
    <source>
        <dbReference type="Proteomes" id="UP000005104"/>
    </source>
</evidence>
<dbReference type="AlphaFoldDB" id="H5XXF7"/>
<dbReference type="InterPro" id="IPR036388">
    <property type="entry name" value="WH-like_DNA-bd_sf"/>
</dbReference>
<keyword evidence="2" id="KW-0238">DNA-binding</keyword>
<dbReference type="OrthoDB" id="9801546at2"/>
<dbReference type="Gene3D" id="1.10.10.10">
    <property type="entry name" value="Winged helix-like DNA-binding domain superfamily/Winged helix DNA-binding domain"/>
    <property type="match status" value="1"/>
</dbReference>
<dbReference type="PROSITE" id="PS50949">
    <property type="entry name" value="HTH_GNTR"/>
    <property type="match status" value="1"/>
</dbReference>
<dbReference type="GO" id="GO:0003700">
    <property type="term" value="F:DNA-binding transcription factor activity"/>
    <property type="evidence" value="ECO:0007669"/>
    <property type="project" value="InterPro"/>
</dbReference>
<dbReference type="EMBL" id="CM001441">
    <property type="protein sequence ID" value="EHQ91163.1"/>
    <property type="molecule type" value="Genomic_DNA"/>
</dbReference>
<evidence type="ECO:0000259" key="4">
    <source>
        <dbReference type="PROSITE" id="PS50949"/>
    </source>
</evidence>
<evidence type="ECO:0000256" key="3">
    <source>
        <dbReference type="ARBA" id="ARBA00023163"/>
    </source>
</evidence>
<dbReference type="STRING" id="768710.DesyoDRAFT_4204"/>
<dbReference type="HOGENOM" id="CLU_017584_10_4_9"/>